<proteinExistence type="predicted"/>
<dbReference type="EMBL" id="AY576796">
    <property type="protein sequence ID" value="AAT36816.1"/>
    <property type="molecule type" value="Genomic_DNA"/>
</dbReference>
<gene>
    <name evidence="1" type="primary">pas68</name>
</gene>
<dbReference type="KEGG" id="vg:2846144"/>
<evidence type="ECO:0000313" key="1">
    <source>
        <dbReference type="EMBL" id="AAT36816.1"/>
    </source>
</evidence>
<dbReference type="Proteomes" id="UP000001245">
    <property type="component" value="Segment"/>
</dbReference>
<organism evidence="1 2">
    <name type="scientific">Actinoplanes phage phiAsp2</name>
    <dbReference type="NCBI Taxonomy" id="279303"/>
    <lineage>
        <taxon>Viruses</taxon>
        <taxon>Duplodnaviria</taxon>
        <taxon>Heunggongvirae</taxon>
        <taxon>Uroviricota</taxon>
        <taxon>Caudoviricetes</taxon>
        <taxon>Aspduovirus</taxon>
        <taxon>Aspduovirus Asp2</taxon>
    </lineage>
</organism>
<keyword evidence="2" id="KW-1185">Reference proteome</keyword>
<reference evidence="1 2" key="1">
    <citation type="journal article" date="2004" name="Virus Genes">
        <title>The genome of phiAsp2, an actinoplanes infecting phage.</title>
        <authorList>
            <person name="Jarling M."/>
            <person name="Bartkowiak K."/>
            <person name="Pape H."/>
            <person name="Meinhardt F."/>
        </authorList>
    </citation>
    <scope>NUCLEOTIDE SEQUENCE</scope>
</reference>
<dbReference type="RefSeq" id="YP_024854.1">
    <property type="nucleotide sequence ID" value="NC_005885.1"/>
</dbReference>
<dbReference type="GeneID" id="2846144"/>
<protein>
    <submittedName>
        <fullName evidence="1">Pas68</fullName>
    </submittedName>
</protein>
<sequence length="50" mass="6128">MRLGEVRRGRWWDGGAWWRWHVIGPVGWHVAGLRDRYGTWRLRRNSDVVR</sequence>
<accession>Q6J7W3</accession>
<evidence type="ECO:0000313" key="2">
    <source>
        <dbReference type="Proteomes" id="UP000001245"/>
    </source>
</evidence>
<name>Q6J7W3_9CAUD</name>